<dbReference type="EMBL" id="JAVRHL010000003">
    <property type="protein sequence ID" value="MDT0683616.1"/>
    <property type="molecule type" value="Genomic_DNA"/>
</dbReference>
<organism evidence="1 2">
    <name type="scientific">Tropicimonas omnivorans</name>
    <dbReference type="NCBI Taxonomy" id="3075590"/>
    <lineage>
        <taxon>Bacteria</taxon>
        <taxon>Pseudomonadati</taxon>
        <taxon>Pseudomonadota</taxon>
        <taxon>Alphaproteobacteria</taxon>
        <taxon>Rhodobacterales</taxon>
        <taxon>Roseobacteraceae</taxon>
        <taxon>Tropicimonas</taxon>
    </lineage>
</organism>
<reference evidence="1 2" key="1">
    <citation type="submission" date="2023-09" db="EMBL/GenBank/DDBJ databases">
        <authorList>
            <person name="Rey-Velasco X."/>
        </authorList>
    </citation>
    <scope>NUCLEOTIDE SEQUENCE [LARGE SCALE GENOMIC DNA]</scope>
    <source>
        <strain evidence="1 2">F158</strain>
    </source>
</reference>
<dbReference type="InterPro" id="IPR053745">
    <property type="entry name" value="Viral_Tail_Comp_sf"/>
</dbReference>
<dbReference type="Gene3D" id="3.30.2000.30">
    <property type="match status" value="1"/>
</dbReference>
<dbReference type="Pfam" id="PF11367">
    <property type="entry name" value="Tail_completion_gp17"/>
    <property type="match status" value="1"/>
</dbReference>
<dbReference type="RefSeq" id="WP_311692331.1">
    <property type="nucleotide sequence ID" value="NZ_JAVRHL010000003.1"/>
</dbReference>
<sequence length="137" mass="13817">MSYALGLEVQSAIFGLLTADATLVALVGGDIFDAAPPGAVPPLYVTLGEESVRAAGDSGGAGALHRVSLRVVSVTAGFAAAKEAAAAISVALDGARPTLAGGRVVSLRFARAIAKRQRGGEGRTIDLRFDIRVDADA</sequence>
<evidence type="ECO:0000313" key="1">
    <source>
        <dbReference type="EMBL" id="MDT0683616.1"/>
    </source>
</evidence>
<evidence type="ECO:0000313" key="2">
    <source>
        <dbReference type="Proteomes" id="UP001265259"/>
    </source>
</evidence>
<gene>
    <name evidence="1" type="ORF">RM543_13050</name>
</gene>
<proteinExistence type="predicted"/>
<comment type="caution">
    <text evidence="1">The sequence shown here is derived from an EMBL/GenBank/DDBJ whole genome shotgun (WGS) entry which is preliminary data.</text>
</comment>
<name>A0ABU3DIX9_9RHOB</name>
<keyword evidence="2" id="KW-1185">Reference proteome</keyword>
<accession>A0ABU3DIX9</accession>
<dbReference type="InterPro" id="IPR021508">
    <property type="entry name" value="Gp17-like"/>
</dbReference>
<dbReference type="Proteomes" id="UP001265259">
    <property type="component" value="Unassembled WGS sequence"/>
</dbReference>
<protein>
    <submittedName>
        <fullName evidence="1">DUF3168 domain-containing protein</fullName>
    </submittedName>
</protein>